<organism evidence="2 4">
    <name type="scientific">Prunus armeniaca</name>
    <name type="common">Apricot</name>
    <name type="synonym">Armeniaca vulgaris</name>
    <dbReference type="NCBI Taxonomy" id="36596"/>
    <lineage>
        <taxon>Eukaryota</taxon>
        <taxon>Viridiplantae</taxon>
        <taxon>Streptophyta</taxon>
        <taxon>Embryophyta</taxon>
        <taxon>Tracheophyta</taxon>
        <taxon>Spermatophyta</taxon>
        <taxon>Magnoliopsida</taxon>
        <taxon>eudicotyledons</taxon>
        <taxon>Gunneridae</taxon>
        <taxon>Pentapetalae</taxon>
        <taxon>rosids</taxon>
        <taxon>fabids</taxon>
        <taxon>Rosales</taxon>
        <taxon>Rosaceae</taxon>
        <taxon>Amygdaloideae</taxon>
        <taxon>Amygdaleae</taxon>
        <taxon>Prunus</taxon>
    </lineage>
</organism>
<dbReference type="EMBL" id="CAEKDK010000007">
    <property type="protein sequence ID" value="CAB4286714.1"/>
    <property type="molecule type" value="Genomic_DNA"/>
</dbReference>
<evidence type="ECO:0000313" key="3">
    <source>
        <dbReference type="Proteomes" id="UP000507222"/>
    </source>
</evidence>
<reference evidence="4" key="1">
    <citation type="journal article" date="2020" name="Genome Biol.">
        <title>Gamete binning: chromosome-level and haplotype-resolved genome assembly enabled by high-throughput single-cell sequencing of gamete genomes.</title>
        <authorList>
            <person name="Campoy J.A."/>
            <person name="Sun H."/>
            <person name="Goel M."/>
            <person name="Jiao W.-B."/>
            <person name="Folz-Donahue K."/>
            <person name="Wang N."/>
            <person name="Rubio M."/>
            <person name="Liu C."/>
            <person name="Kukat C."/>
            <person name="Ruiz D."/>
            <person name="Huettel B."/>
            <person name="Schneeberger K."/>
        </authorList>
    </citation>
    <scope>NUCLEOTIDE SEQUENCE [LARGE SCALE GENOMIC DNA]</scope>
    <source>
        <strain evidence="4">cv. Rojo Pasion</strain>
    </source>
</reference>
<reference evidence="2 3" key="2">
    <citation type="submission" date="2020-05" db="EMBL/GenBank/DDBJ databases">
        <authorList>
            <person name="Campoy J."/>
            <person name="Schneeberger K."/>
            <person name="Spophaly S."/>
        </authorList>
    </citation>
    <scope>NUCLEOTIDE SEQUENCE [LARGE SCALE GENOMIC DNA]</scope>
    <source>
        <strain evidence="2">PruArmRojPasFocal</strain>
    </source>
</reference>
<protein>
    <submittedName>
        <fullName evidence="2">Uncharacterized protein</fullName>
    </submittedName>
</protein>
<accession>A0A6J5Y0Z4</accession>
<evidence type="ECO:0000313" key="2">
    <source>
        <dbReference type="EMBL" id="CAB4317084.1"/>
    </source>
</evidence>
<dbReference type="Proteomes" id="UP000507222">
    <property type="component" value="Unassembled WGS sequence"/>
</dbReference>
<evidence type="ECO:0000313" key="4">
    <source>
        <dbReference type="Proteomes" id="UP000507245"/>
    </source>
</evidence>
<sequence length="84" mass="9305">MTRGRLYIDLGGWTGSHTPSDPTWFGPHTWMIRTNIRVWFQSACCGVRQLLLLSKLLSGGLLAILSSAAPQVGWTSGWMLTQKS</sequence>
<keyword evidence="4" id="KW-1185">Reference proteome</keyword>
<dbReference type="AlphaFoldDB" id="A0A6J5Y0Z4"/>
<dbReference type="EMBL" id="CAEKKB010000007">
    <property type="protein sequence ID" value="CAB4317084.1"/>
    <property type="molecule type" value="Genomic_DNA"/>
</dbReference>
<dbReference type="Proteomes" id="UP000507245">
    <property type="component" value="Unassembled WGS sequence"/>
</dbReference>
<proteinExistence type="predicted"/>
<name>A0A6J5Y0Z4_PRUAR</name>
<gene>
    <name evidence="1" type="ORF">CURHAP_LOCUS44354</name>
    <name evidence="2" type="ORF">ORAREDHAP_LOCUS43714</name>
</gene>
<evidence type="ECO:0000313" key="1">
    <source>
        <dbReference type="EMBL" id="CAB4286714.1"/>
    </source>
</evidence>